<proteinExistence type="predicted"/>
<accession>A0ABU4AR21</accession>
<comment type="caution">
    <text evidence="2">The sequence shown here is derived from an EMBL/GenBank/DDBJ whole genome shotgun (WGS) entry which is preliminary data.</text>
</comment>
<evidence type="ECO:0000259" key="1">
    <source>
        <dbReference type="Pfam" id="PF06568"/>
    </source>
</evidence>
<sequence length="68" mass="8053">MTPSSMRDARRPLSITVMLQRFAARLALAPERYRQRCMLSELTDEQLRDVGLTRRDVQRECAKPFWDI</sequence>
<evidence type="ECO:0000313" key="2">
    <source>
        <dbReference type="EMBL" id="MDV6228690.1"/>
    </source>
</evidence>
<protein>
    <submittedName>
        <fullName evidence="2">DUF1127 domain-containing protein</fullName>
    </submittedName>
</protein>
<name>A0ABU4AR21_9HYPH</name>
<dbReference type="InterPro" id="IPR009506">
    <property type="entry name" value="YjiS-like"/>
</dbReference>
<dbReference type="EMBL" id="JAWLIP010000012">
    <property type="protein sequence ID" value="MDV6228690.1"/>
    <property type="molecule type" value="Genomic_DNA"/>
</dbReference>
<feature type="domain" description="YjiS-like" evidence="1">
    <location>
        <begin position="23"/>
        <end position="57"/>
    </location>
</feature>
<reference evidence="2 3" key="1">
    <citation type="submission" date="2023-10" db="EMBL/GenBank/DDBJ databases">
        <authorList>
            <person name="Venkata Ramana C."/>
            <person name="Sasikala C."/>
            <person name="Dhurka M."/>
        </authorList>
    </citation>
    <scope>NUCLEOTIDE SEQUENCE [LARGE SCALE GENOMIC DNA]</scope>
    <source>
        <strain evidence="2 3">KCTC 32151</strain>
    </source>
</reference>
<dbReference type="RefSeq" id="WP_245447713.1">
    <property type="nucleotide sequence ID" value="NZ_JAWLIP010000012.1"/>
</dbReference>
<organism evidence="2 3">
    <name type="scientific">Nitratireductor aquimarinus</name>
    <dbReference type="NCBI Taxonomy" id="889300"/>
    <lineage>
        <taxon>Bacteria</taxon>
        <taxon>Pseudomonadati</taxon>
        <taxon>Pseudomonadota</taxon>
        <taxon>Alphaproteobacteria</taxon>
        <taxon>Hyphomicrobiales</taxon>
        <taxon>Phyllobacteriaceae</taxon>
        <taxon>Nitratireductor</taxon>
    </lineage>
</organism>
<keyword evidence="3" id="KW-1185">Reference proteome</keyword>
<dbReference type="Pfam" id="PF06568">
    <property type="entry name" value="YjiS-like"/>
    <property type="match status" value="1"/>
</dbReference>
<gene>
    <name evidence="2" type="ORF">R2G56_20570</name>
</gene>
<evidence type="ECO:0000313" key="3">
    <source>
        <dbReference type="Proteomes" id="UP001185659"/>
    </source>
</evidence>
<dbReference type="Proteomes" id="UP001185659">
    <property type="component" value="Unassembled WGS sequence"/>
</dbReference>